<keyword evidence="6" id="KW-0862">Zinc</keyword>
<comment type="catalytic activity">
    <reaction evidence="9">
        <text>S-methyl-5'-thioadenosine + phosphate = 5-(methylsulfanyl)-alpha-D-ribose 1-phosphate + adenine</text>
        <dbReference type="Rhea" id="RHEA:11852"/>
        <dbReference type="ChEBI" id="CHEBI:16708"/>
        <dbReference type="ChEBI" id="CHEBI:17509"/>
        <dbReference type="ChEBI" id="CHEBI:43474"/>
        <dbReference type="ChEBI" id="CHEBI:58533"/>
        <dbReference type="EC" id="2.4.2.28"/>
    </reaction>
    <physiologicalReaction direction="left-to-right" evidence="9">
        <dbReference type="Rhea" id="RHEA:11853"/>
    </physiologicalReaction>
</comment>
<keyword evidence="5" id="KW-0378">Hydrolase</keyword>
<organism evidence="10">
    <name type="scientific">hydrothermal vent metagenome</name>
    <dbReference type="NCBI Taxonomy" id="652676"/>
    <lineage>
        <taxon>unclassified sequences</taxon>
        <taxon>metagenomes</taxon>
        <taxon>ecological metagenomes</taxon>
    </lineage>
</organism>
<comment type="similarity">
    <text evidence="2">Belongs to the purine nucleoside phosphorylase YfiH/LACC1 family.</text>
</comment>
<evidence type="ECO:0000313" key="10">
    <source>
        <dbReference type="EMBL" id="SFV54208.1"/>
    </source>
</evidence>
<evidence type="ECO:0000256" key="6">
    <source>
        <dbReference type="ARBA" id="ARBA00022833"/>
    </source>
</evidence>
<evidence type="ECO:0000256" key="7">
    <source>
        <dbReference type="ARBA" id="ARBA00047989"/>
    </source>
</evidence>
<evidence type="ECO:0000256" key="3">
    <source>
        <dbReference type="ARBA" id="ARBA00022679"/>
    </source>
</evidence>
<evidence type="ECO:0000256" key="4">
    <source>
        <dbReference type="ARBA" id="ARBA00022723"/>
    </source>
</evidence>
<dbReference type="Gene3D" id="3.60.140.10">
    <property type="entry name" value="CNF1/YfiH-like putative cysteine hydrolases"/>
    <property type="match status" value="1"/>
</dbReference>
<dbReference type="CDD" id="cd16833">
    <property type="entry name" value="YfiH"/>
    <property type="match status" value="1"/>
</dbReference>
<dbReference type="InterPro" id="IPR011324">
    <property type="entry name" value="Cytotoxic_necrot_fac-like_cat"/>
</dbReference>
<evidence type="ECO:0000256" key="8">
    <source>
        <dbReference type="ARBA" id="ARBA00048968"/>
    </source>
</evidence>
<dbReference type="GO" id="GO:0016787">
    <property type="term" value="F:hydrolase activity"/>
    <property type="evidence" value="ECO:0007669"/>
    <property type="project" value="UniProtKB-KW"/>
</dbReference>
<evidence type="ECO:0000256" key="9">
    <source>
        <dbReference type="ARBA" id="ARBA00049893"/>
    </source>
</evidence>
<keyword evidence="3" id="KW-0808">Transferase</keyword>
<dbReference type="NCBIfam" id="TIGR00726">
    <property type="entry name" value="peptidoglycan editing factor PgeF"/>
    <property type="match status" value="1"/>
</dbReference>
<keyword evidence="4" id="KW-0479">Metal-binding</keyword>
<evidence type="ECO:0000256" key="5">
    <source>
        <dbReference type="ARBA" id="ARBA00022801"/>
    </source>
</evidence>
<sequence length="255" mass="28638">MVDFYRFGHFKKYKELLHAVSMKSADLPYAFSLALHTGEDQGFIVENRERIASLLCQDGGISLHFVVANQTHSDHIKVIRKNETKGWQSLEDAVEDCDALITNLEGVVLTILTADCVPILLYDEKQKVVAAVHAGWKGTKARIVVKTVEKMKEMYGCDPADIIVGVAPSIGRCCYEVDENVAEHFFDMPESFTPVGKKFMLDLPLINKKQLLDADIKKENIEMSGICTSCEVDRFFSYRKEQGCSGRFMSMIGVI</sequence>
<dbReference type="SUPFAM" id="SSF64438">
    <property type="entry name" value="CNF1/YfiH-like putative cysteine hydrolases"/>
    <property type="match status" value="1"/>
</dbReference>
<dbReference type="PANTHER" id="PTHR30616:SF2">
    <property type="entry name" value="PURINE NUCLEOSIDE PHOSPHORYLASE LACC1"/>
    <property type="match status" value="1"/>
</dbReference>
<comment type="catalytic activity">
    <reaction evidence="8">
        <text>adenosine + phosphate = alpha-D-ribose 1-phosphate + adenine</text>
        <dbReference type="Rhea" id="RHEA:27642"/>
        <dbReference type="ChEBI" id="CHEBI:16335"/>
        <dbReference type="ChEBI" id="CHEBI:16708"/>
        <dbReference type="ChEBI" id="CHEBI:43474"/>
        <dbReference type="ChEBI" id="CHEBI:57720"/>
        <dbReference type="EC" id="2.4.2.1"/>
    </reaction>
    <physiologicalReaction direction="left-to-right" evidence="8">
        <dbReference type="Rhea" id="RHEA:27643"/>
    </physiologicalReaction>
</comment>
<protein>
    <submittedName>
        <fullName evidence="10">COG1496: Uncharacterized conserved protein</fullName>
    </submittedName>
</protein>
<dbReference type="GO" id="GO:0005507">
    <property type="term" value="F:copper ion binding"/>
    <property type="evidence" value="ECO:0007669"/>
    <property type="project" value="TreeGrafter"/>
</dbReference>
<dbReference type="Pfam" id="PF02578">
    <property type="entry name" value="Cu-oxidase_4"/>
    <property type="match status" value="1"/>
</dbReference>
<dbReference type="InterPro" id="IPR038371">
    <property type="entry name" value="Cu_polyphenol_OxRdtase_sf"/>
</dbReference>
<dbReference type="EMBL" id="FPHD01000024">
    <property type="protein sequence ID" value="SFV54208.1"/>
    <property type="molecule type" value="Genomic_DNA"/>
</dbReference>
<name>A0A1W1BL25_9ZZZZ</name>
<proteinExistence type="inferred from homology"/>
<dbReference type="InterPro" id="IPR003730">
    <property type="entry name" value="Cu_polyphenol_OxRdtase"/>
</dbReference>
<reference evidence="10" key="1">
    <citation type="submission" date="2016-10" db="EMBL/GenBank/DDBJ databases">
        <authorList>
            <person name="de Groot N.N."/>
        </authorList>
    </citation>
    <scope>NUCLEOTIDE SEQUENCE</scope>
</reference>
<evidence type="ECO:0000256" key="1">
    <source>
        <dbReference type="ARBA" id="ARBA00000553"/>
    </source>
</evidence>
<comment type="catalytic activity">
    <reaction evidence="1">
        <text>inosine + phosphate = alpha-D-ribose 1-phosphate + hypoxanthine</text>
        <dbReference type="Rhea" id="RHEA:27646"/>
        <dbReference type="ChEBI" id="CHEBI:17368"/>
        <dbReference type="ChEBI" id="CHEBI:17596"/>
        <dbReference type="ChEBI" id="CHEBI:43474"/>
        <dbReference type="ChEBI" id="CHEBI:57720"/>
        <dbReference type="EC" id="2.4.2.1"/>
    </reaction>
    <physiologicalReaction direction="left-to-right" evidence="1">
        <dbReference type="Rhea" id="RHEA:27647"/>
    </physiologicalReaction>
</comment>
<gene>
    <name evidence="10" type="ORF">MNB_SV-8-366</name>
</gene>
<accession>A0A1W1BL25</accession>
<comment type="catalytic activity">
    <reaction evidence="7">
        <text>adenosine + H2O + H(+) = inosine + NH4(+)</text>
        <dbReference type="Rhea" id="RHEA:24408"/>
        <dbReference type="ChEBI" id="CHEBI:15377"/>
        <dbReference type="ChEBI" id="CHEBI:15378"/>
        <dbReference type="ChEBI" id="CHEBI:16335"/>
        <dbReference type="ChEBI" id="CHEBI:17596"/>
        <dbReference type="ChEBI" id="CHEBI:28938"/>
        <dbReference type="EC" id="3.5.4.4"/>
    </reaction>
    <physiologicalReaction direction="left-to-right" evidence="7">
        <dbReference type="Rhea" id="RHEA:24409"/>
    </physiologicalReaction>
</comment>
<evidence type="ECO:0000256" key="2">
    <source>
        <dbReference type="ARBA" id="ARBA00007353"/>
    </source>
</evidence>
<dbReference type="PANTHER" id="PTHR30616">
    <property type="entry name" value="UNCHARACTERIZED PROTEIN YFIH"/>
    <property type="match status" value="1"/>
</dbReference>
<dbReference type="AlphaFoldDB" id="A0A1W1BL25"/>
<dbReference type="GO" id="GO:0017061">
    <property type="term" value="F:S-methyl-5-thioadenosine phosphorylase activity"/>
    <property type="evidence" value="ECO:0007669"/>
    <property type="project" value="UniProtKB-EC"/>
</dbReference>